<evidence type="ECO:0000313" key="3">
    <source>
        <dbReference type="Proteomes" id="UP001198182"/>
    </source>
</evidence>
<keyword evidence="3" id="KW-1185">Reference proteome</keyword>
<gene>
    <name evidence="2" type="ORF">LKD81_00670</name>
</gene>
<name>A0AAE3E7F3_9FIRM</name>
<accession>A0AAE3E7F3</accession>
<dbReference type="RefSeq" id="WP_308452338.1">
    <property type="nucleotide sequence ID" value="NZ_JAJEQR010000002.1"/>
</dbReference>
<sequence>MPYIPPEVVEQARQIDLLTYLQSCEPQELVRISGNNYTTRTHDSLKISNGKWMWWSQRIGGYNALDYLVKVKGCSFVEAVETLMGKAAVMPSMTVKPQQKTEPKVLLLPDKSASTERITEYLFGRGIDYAIIQHCIDKGLIFESLPYHNLVCVGFDEKNTPRYASYRATNDRRVLGDCSGSDKHYSFRIADSDSGTVHLFECAIDLLSYASLEKMAGRDWRKDNLVSLAGVYLPKEKIEDSTTPVALVKYLNEKPQSKKIFLHFDNDNAGRKASLALKTILPSKYEVIDSPPPCGKDYNDFLCFQLGIRRNKTKERTNER</sequence>
<evidence type="ECO:0000259" key="1">
    <source>
        <dbReference type="Pfam" id="PF13154"/>
    </source>
</evidence>
<protein>
    <submittedName>
        <fullName evidence="2">DUF3991 and toprim domain-containing protein</fullName>
    </submittedName>
</protein>
<reference evidence="2" key="1">
    <citation type="submission" date="2021-10" db="EMBL/GenBank/DDBJ databases">
        <title>Anaerobic single-cell dispensing facilitates the cultivation of human gut bacteria.</title>
        <authorList>
            <person name="Afrizal A."/>
        </authorList>
    </citation>
    <scope>NUCLEOTIDE SEQUENCE</scope>
    <source>
        <strain evidence="2">CLA-AA-H215</strain>
    </source>
</reference>
<organism evidence="2 3">
    <name type="scientific">Hominifimenecus microfluidus</name>
    <dbReference type="NCBI Taxonomy" id="2885348"/>
    <lineage>
        <taxon>Bacteria</taxon>
        <taxon>Bacillati</taxon>
        <taxon>Bacillota</taxon>
        <taxon>Clostridia</taxon>
        <taxon>Lachnospirales</taxon>
        <taxon>Lachnospiraceae</taxon>
        <taxon>Hominifimenecus</taxon>
    </lineage>
</organism>
<evidence type="ECO:0000313" key="2">
    <source>
        <dbReference type="EMBL" id="MCC2229513.1"/>
    </source>
</evidence>
<dbReference type="Pfam" id="PF13155">
    <property type="entry name" value="Toprim_2"/>
    <property type="match status" value="1"/>
</dbReference>
<dbReference type="Gene3D" id="3.40.1360.10">
    <property type="match status" value="1"/>
</dbReference>
<dbReference type="EMBL" id="JAJEQR010000002">
    <property type="protein sequence ID" value="MCC2229513.1"/>
    <property type="molecule type" value="Genomic_DNA"/>
</dbReference>
<dbReference type="Pfam" id="PF13154">
    <property type="entry name" value="DUF3991"/>
    <property type="match status" value="1"/>
</dbReference>
<dbReference type="SUPFAM" id="SSF57783">
    <property type="entry name" value="Zinc beta-ribbon"/>
    <property type="match status" value="1"/>
</dbReference>
<dbReference type="AlphaFoldDB" id="A0AAE3E7F3"/>
<comment type="caution">
    <text evidence="2">The sequence shown here is derived from an EMBL/GenBank/DDBJ whole genome shotgun (WGS) entry which is preliminary data.</text>
</comment>
<proteinExistence type="predicted"/>
<feature type="domain" description="DUF3991" evidence="1">
    <location>
        <begin position="120"/>
        <end position="189"/>
    </location>
</feature>
<dbReference type="InterPro" id="IPR025054">
    <property type="entry name" value="DUF3991"/>
</dbReference>
<dbReference type="Proteomes" id="UP001198182">
    <property type="component" value="Unassembled WGS sequence"/>
</dbReference>